<comment type="PTM">
    <text evidence="3">Carboxylation is probably crucial for Mg(2+) binding and, consequently, for the gamma-phosphate positioning of ATP.</text>
</comment>
<feature type="domain" description="Mur ligase central" evidence="6">
    <location>
        <begin position="103"/>
        <end position="304"/>
    </location>
</feature>
<dbReference type="RefSeq" id="WP_209462626.1">
    <property type="nucleotide sequence ID" value="NZ_CP110224.1"/>
</dbReference>
<keyword evidence="3 4" id="KW-0961">Cell wall biogenesis/degradation</keyword>
<dbReference type="Gene3D" id="3.90.190.20">
    <property type="entry name" value="Mur ligase, C-terminal domain"/>
    <property type="match status" value="1"/>
</dbReference>
<dbReference type="PANTHER" id="PTHR23135">
    <property type="entry name" value="MUR LIGASE FAMILY MEMBER"/>
    <property type="match status" value="1"/>
</dbReference>
<dbReference type="GO" id="GO:0008765">
    <property type="term" value="F:UDP-N-acetylmuramoylalanyl-D-glutamate-2,6-diaminopimelate ligase activity"/>
    <property type="evidence" value="ECO:0007669"/>
    <property type="project" value="UniProtKB-EC"/>
</dbReference>
<feature type="binding site" evidence="3">
    <location>
        <position position="453"/>
    </location>
    <ligand>
        <name>meso-2,6-diaminopimelate</name>
        <dbReference type="ChEBI" id="CHEBI:57791"/>
    </ligand>
</feature>
<gene>
    <name evidence="3" type="primary">murE</name>
    <name evidence="7" type="ORF">J2Z83_001535</name>
</gene>
<comment type="pathway">
    <text evidence="1 3 4">Cell wall biogenesis; peptidoglycan biosynthesis.</text>
</comment>
<dbReference type="Proteomes" id="UP001519345">
    <property type="component" value="Unassembled WGS sequence"/>
</dbReference>
<comment type="cofactor">
    <cofactor evidence="3">
        <name>Mg(2+)</name>
        <dbReference type="ChEBI" id="CHEBI:18420"/>
    </cofactor>
</comment>
<feature type="domain" description="Mur ligase C-terminal" evidence="5">
    <location>
        <begin position="327"/>
        <end position="451"/>
    </location>
</feature>
<keyword evidence="8" id="KW-1185">Reference proteome</keyword>
<comment type="similarity">
    <text evidence="2 3">Belongs to the MurCDEF family. MurE subfamily.</text>
</comment>
<keyword evidence="3 4" id="KW-0131">Cell cycle</keyword>
<evidence type="ECO:0000313" key="7">
    <source>
        <dbReference type="EMBL" id="MBP1969431.1"/>
    </source>
</evidence>
<keyword evidence="3" id="KW-0547">Nucleotide-binding</keyword>
<accession>A0ABS4IG47</accession>
<organism evidence="7 8">
    <name type="scientific">Virgibacillus natechei</name>
    <dbReference type="NCBI Taxonomy" id="1216297"/>
    <lineage>
        <taxon>Bacteria</taxon>
        <taxon>Bacillati</taxon>
        <taxon>Bacillota</taxon>
        <taxon>Bacilli</taxon>
        <taxon>Bacillales</taxon>
        <taxon>Bacillaceae</taxon>
        <taxon>Virgibacillus</taxon>
    </lineage>
</organism>
<feature type="modified residue" description="N6-carboxylysine" evidence="3">
    <location>
        <position position="216"/>
    </location>
</feature>
<feature type="binding site" evidence="3">
    <location>
        <position position="28"/>
    </location>
    <ligand>
        <name>UDP-N-acetyl-alpha-D-muramoyl-L-alanyl-D-glutamate</name>
        <dbReference type="ChEBI" id="CHEBI:83900"/>
    </ligand>
</feature>
<feature type="binding site" evidence="3">
    <location>
        <position position="449"/>
    </location>
    <ligand>
        <name>meso-2,6-diaminopimelate</name>
        <dbReference type="ChEBI" id="CHEBI:57791"/>
    </ligand>
</feature>
<name>A0ABS4IG47_9BACI</name>
<feature type="binding site" evidence="3">
    <location>
        <position position="376"/>
    </location>
    <ligand>
        <name>meso-2,6-diaminopimelate</name>
        <dbReference type="ChEBI" id="CHEBI:57791"/>
    </ligand>
</feature>
<evidence type="ECO:0000256" key="1">
    <source>
        <dbReference type="ARBA" id="ARBA00004752"/>
    </source>
</evidence>
<feature type="binding site" evidence="3">
    <location>
        <position position="176"/>
    </location>
    <ligand>
        <name>UDP-N-acetyl-alpha-D-muramoyl-L-alanyl-D-glutamate</name>
        <dbReference type="ChEBI" id="CHEBI:83900"/>
    </ligand>
</feature>
<dbReference type="Pfam" id="PF08245">
    <property type="entry name" value="Mur_ligase_M"/>
    <property type="match status" value="1"/>
</dbReference>
<evidence type="ECO:0000256" key="3">
    <source>
        <dbReference type="HAMAP-Rule" id="MF_00208"/>
    </source>
</evidence>
<comment type="subcellular location">
    <subcellularLocation>
        <location evidence="3 4">Cytoplasm</location>
    </subcellularLocation>
</comment>
<keyword evidence="3 4" id="KW-0133">Cell shape</keyword>
<feature type="binding site" evidence="3">
    <location>
        <begin position="400"/>
        <end position="403"/>
    </location>
    <ligand>
        <name>meso-2,6-diaminopimelate</name>
        <dbReference type="ChEBI" id="CHEBI:57791"/>
    </ligand>
</feature>
<comment type="caution">
    <text evidence="7">The sequence shown here is derived from an EMBL/GenBank/DDBJ whole genome shotgun (WGS) entry which is preliminary data.</text>
</comment>
<keyword evidence="3" id="KW-0067">ATP-binding</keyword>
<keyword evidence="3" id="KW-0460">Magnesium</keyword>
<keyword evidence="3 7" id="KW-0436">Ligase</keyword>
<feature type="short sequence motif" description="Meso-diaminopimelate recognition motif" evidence="3">
    <location>
        <begin position="400"/>
        <end position="403"/>
    </location>
</feature>
<sequence length="484" mass="54926">MKLRDIFSTIYSHENFPDTGIEDISVDTRDVPKGSLFILLEGENFDPHTKVQDIEDNVSFFIAEKEINTQKPYMIDPDVREKLSQIFSSFYDQPERKMEHIGITGTNGKTSVGSIIQHLYNGYVKTSYIGTLGIQIDKEPVTFSLNTPTTPQAPELFGILNYFVETNIDKNIMEVSSHALHQKRTKGIPFKYSIFTNLSTDHLDYHYTMENYLQAKKLLFDELPIDSYAIINKDDPYADTIIENCDAKIITYGIEAKSDFQATSIQISENGTAFSVLHNDEEYRFETSLIGMFNIYNLTAAISTCLLEGMDYLTIKNQVKTFKGVPGRLEKVLTDERNIYVDYAHSPDGLENVLETLNKLKGNNKIITVFGCGGDRDTEKRPLMGKIAEERSDVVIVTSDNPRTEKEELIMEDIKFGMEKQPISLTNREDAIKKAIDMSTSEDLILIAGKGHENYQIIGKEKIEFDDKLVSLEILQSRKSLISS</sequence>
<dbReference type="EC" id="6.3.2.13" evidence="3"/>
<evidence type="ECO:0000313" key="8">
    <source>
        <dbReference type="Proteomes" id="UP001519345"/>
    </source>
</evidence>
<reference evidence="7 8" key="1">
    <citation type="submission" date="2021-03" db="EMBL/GenBank/DDBJ databases">
        <title>Genomic Encyclopedia of Type Strains, Phase IV (KMG-IV): sequencing the most valuable type-strain genomes for metagenomic binning, comparative biology and taxonomic classification.</title>
        <authorList>
            <person name="Goeker M."/>
        </authorList>
    </citation>
    <scope>NUCLEOTIDE SEQUENCE [LARGE SCALE GENOMIC DNA]</scope>
    <source>
        <strain evidence="7 8">DSM 25609</strain>
    </source>
</reference>
<dbReference type="SUPFAM" id="SSF53623">
    <property type="entry name" value="MurD-like peptide ligases, catalytic domain"/>
    <property type="match status" value="1"/>
</dbReference>
<keyword evidence="3 4" id="KW-0132">Cell division</keyword>
<keyword evidence="3 4" id="KW-0573">Peptidoglycan synthesis</keyword>
<comment type="catalytic activity">
    <reaction evidence="3">
        <text>UDP-N-acetyl-alpha-D-muramoyl-L-alanyl-D-glutamate + meso-2,6-diaminopimelate + ATP = UDP-N-acetyl-alpha-D-muramoyl-L-alanyl-gamma-D-glutamyl-meso-2,6-diaminopimelate + ADP + phosphate + H(+)</text>
        <dbReference type="Rhea" id="RHEA:23676"/>
        <dbReference type="ChEBI" id="CHEBI:15378"/>
        <dbReference type="ChEBI" id="CHEBI:30616"/>
        <dbReference type="ChEBI" id="CHEBI:43474"/>
        <dbReference type="ChEBI" id="CHEBI:57791"/>
        <dbReference type="ChEBI" id="CHEBI:83900"/>
        <dbReference type="ChEBI" id="CHEBI:83905"/>
        <dbReference type="ChEBI" id="CHEBI:456216"/>
        <dbReference type="EC" id="6.3.2.13"/>
    </reaction>
</comment>
<feature type="binding site" evidence="3">
    <location>
        <position position="182"/>
    </location>
    <ligand>
        <name>UDP-N-acetyl-alpha-D-muramoyl-L-alanyl-D-glutamate</name>
        <dbReference type="ChEBI" id="CHEBI:83900"/>
    </ligand>
</feature>
<dbReference type="PANTHER" id="PTHR23135:SF4">
    <property type="entry name" value="UDP-N-ACETYLMURAMOYL-L-ALANYL-D-GLUTAMATE--2,6-DIAMINOPIMELATE LIGASE MURE HOMOLOG, CHLOROPLASTIC"/>
    <property type="match status" value="1"/>
</dbReference>
<dbReference type="InterPro" id="IPR035911">
    <property type="entry name" value="MurE/MurF_N"/>
</dbReference>
<dbReference type="InterPro" id="IPR013221">
    <property type="entry name" value="Mur_ligase_cen"/>
</dbReference>
<dbReference type="InterPro" id="IPR005761">
    <property type="entry name" value="UDP-N-AcMur-Glu-dNH2Pim_ligase"/>
</dbReference>
<protein>
    <recommendedName>
        <fullName evidence="3">UDP-N-acetylmuramoyl-L-alanyl-D-glutamate--2,6-diaminopimelate ligase</fullName>
        <ecNumber evidence="3">6.3.2.13</ecNumber>
    </recommendedName>
    <alternativeName>
        <fullName evidence="3">Meso-A2pm-adding enzyme</fullName>
    </alternativeName>
    <alternativeName>
        <fullName evidence="3">Meso-diaminopimelate-adding enzyme</fullName>
    </alternativeName>
    <alternativeName>
        <fullName evidence="3">UDP-MurNAc-L-Ala-D-Glu:meso-diaminopimelate ligase</fullName>
    </alternativeName>
    <alternativeName>
        <fullName evidence="3">UDP-MurNAc-tripeptide synthetase</fullName>
    </alternativeName>
    <alternativeName>
        <fullName evidence="3">UDP-N-acetylmuramyl-tripeptide synthetase</fullName>
    </alternativeName>
</protein>
<dbReference type="InterPro" id="IPR036615">
    <property type="entry name" value="Mur_ligase_C_dom_sf"/>
</dbReference>
<dbReference type="SUPFAM" id="SSF63418">
    <property type="entry name" value="MurE/MurF N-terminal domain"/>
    <property type="match status" value="1"/>
</dbReference>
<comment type="function">
    <text evidence="3">Catalyzes the addition of meso-diaminopimelic acid to the nucleotide precursor UDP-N-acetylmuramoyl-L-alanyl-D-glutamate (UMAG) in the biosynthesis of bacterial cell-wall peptidoglycan.</text>
</comment>
<proteinExistence type="inferred from homology"/>
<comment type="caution">
    <text evidence="3">Lacks conserved residue(s) required for the propagation of feature annotation.</text>
</comment>
<evidence type="ECO:0000259" key="5">
    <source>
        <dbReference type="Pfam" id="PF02875"/>
    </source>
</evidence>
<feature type="binding site" evidence="3">
    <location>
        <position position="184"/>
    </location>
    <ligand>
        <name>UDP-N-acetyl-alpha-D-muramoyl-L-alanyl-D-glutamate</name>
        <dbReference type="ChEBI" id="CHEBI:83900"/>
    </ligand>
</feature>
<dbReference type="SUPFAM" id="SSF53244">
    <property type="entry name" value="MurD-like peptide ligases, peptide-binding domain"/>
    <property type="match status" value="1"/>
</dbReference>
<feature type="binding site" evidence="3">
    <location>
        <begin position="105"/>
        <end position="111"/>
    </location>
    <ligand>
        <name>ATP</name>
        <dbReference type="ChEBI" id="CHEBI:30616"/>
    </ligand>
</feature>
<dbReference type="Pfam" id="PF02875">
    <property type="entry name" value="Mur_ligase_C"/>
    <property type="match status" value="1"/>
</dbReference>
<dbReference type="Gene3D" id="3.40.1390.10">
    <property type="entry name" value="MurE/MurF, N-terminal domain"/>
    <property type="match status" value="1"/>
</dbReference>
<evidence type="ECO:0000256" key="2">
    <source>
        <dbReference type="ARBA" id="ARBA00005898"/>
    </source>
</evidence>
<feature type="binding site" evidence="3">
    <location>
        <begin position="149"/>
        <end position="150"/>
    </location>
    <ligand>
        <name>UDP-N-acetyl-alpha-D-muramoyl-L-alanyl-D-glutamate</name>
        <dbReference type="ChEBI" id="CHEBI:83900"/>
    </ligand>
</feature>
<keyword evidence="3" id="KW-0963">Cytoplasm</keyword>
<dbReference type="HAMAP" id="MF_00208">
    <property type="entry name" value="MurE"/>
    <property type="match status" value="1"/>
</dbReference>
<dbReference type="InterPro" id="IPR004101">
    <property type="entry name" value="Mur_ligase_C"/>
</dbReference>
<evidence type="ECO:0000259" key="6">
    <source>
        <dbReference type="Pfam" id="PF08245"/>
    </source>
</evidence>
<dbReference type="InterPro" id="IPR036565">
    <property type="entry name" value="Mur-like_cat_sf"/>
</dbReference>
<dbReference type="EMBL" id="JAGGKX010000006">
    <property type="protein sequence ID" value="MBP1969431.1"/>
    <property type="molecule type" value="Genomic_DNA"/>
</dbReference>
<evidence type="ECO:0000256" key="4">
    <source>
        <dbReference type="RuleBase" id="RU004135"/>
    </source>
</evidence>
<dbReference type="NCBIfam" id="NF001126">
    <property type="entry name" value="PRK00139.1-4"/>
    <property type="match status" value="1"/>
</dbReference>
<dbReference type="NCBIfam" id="TIGR01085">
    <property type="entry name" value="murE"/>
    <property type="match status" value="1"/>
</dbReference>
<dbReference type="Gene3D" id="3.40.1190.10">
    <property type="entry name" value="Mur-like, catalytic domain"/>
    <property type="match status" value="1"/>
</dbReference>